<reference evidence="5" key="2">
    <citation type="submission" date="2021-04" db="EMBL/GenBank/DDBJ databases">
        <authorList>
            <person name="Gilroy R."/>
        </authorList>
    </citation>
    <scope>NUCLEOTIDE SEQUENCE</scope>
    <source>
        <strain evidence="5">ChiHjej8B7-25341</strain>
    </source>
</reference>
<comment type="caution">
    <text evidence="5">The sequence shown here is derived from an EMBL/GenBank/DDBJ whole genome shotgun (WGS) entry which is preliminary data.</text>
</comment>
<evidence type="ECO:0000259" key="4">
    <source>
        <dbReference type="PROSITE" id="PS01124"/>
    </source>
</evidence>
<feature type="domain" description="HTH araC/xylS-type" evidence="4">
    <location>
        <begin position="190"/>
        <end position="288"/>
    </location>
</feature>
<evidence type="ECO:0000313" key="5">
    <source>
        <dbReference type="EMBL" id="HJD32609.1"/>
    </source>
</evidence>
<dbReference type="EMBL" id="DWUW01000337">
    <property type="protein sequence ID" value="HJD32609.1"/>
    <property type="molecule type" value="Genomic_DNA"/>
</dbReference>
<evidence type="ECO:0000256" key="2">
    <source>
        <dbReference type="ARBA" id="ARBA00023125"/>
    </source>
</evidence>
<dbReference type="InterPro" id="IPR009057">
    <property type="entry name" value="Homeodomain-like_sf"/>
</dbReference>
<keyword evidence="2" id="KW-0238">DNA-binding</keyword>
<dbReference type="InterPro" id="IPR018060">
    <property type="entry name" value="HTH_AraC"/>
</dbReference>
<proteinExistence type="predicted"/>
<evidence type="ECO:0000313" key="6">
    <source>
        <dbReference type="Proteomes" id="UP000823851"/>
    </source>
</evidence>
<keyword evidence="3" id="KW-0804">Transcription</keyword>
<keyword evidence="1" id="KW-0805">Transcription regulation</keyword>
<dbReference type="PROSITE" id="PS01124">
    <property type="entry name" value="HTH_ARAC_FAMILY_2"/>
    <property type="match status" value="1"/>
</dbReference>
<dbReference type="GO" id="GO:0043565">
    <property type="term" value="F:sequence-specific DNA binding"/>
    <property type="evidence" value="ECO:0007669"/>
    <property type="project" value="InterPro"/>
</dbReference>
<dbReference type="SMART" id="SM00342">
    <property type="entry name" value="HTH_ARAC"/>
    <property type="match status" value="1"/>
</dbReference>
<sequence>MIEQLLRDIAAYFDYLHDFHGLFAAFHNASIPLGNHMAALSKYNINSNPYCLYVKSSDTAWTHCIRRQPRVHEKCKEGPFCGTCYAGMGEYVYPILEDGKVLGFVDVSGYCFDRDRSLSRIRRTAEVYGLSEESLRALFLKNTKPPLLDEGLLRTLISPLCAMFLLLNRELSAVYGPAPRPYDTLSHVLSHAVVYLERSYLLPVHAADVAAACHCSTSFISHIFKKNMGMSICDYVNRLRIRDVKRLLADTELSIQRISEIAGYSSPNYMSEVFRSLTGLSPRAWRKQKNS</sequence>
<name>A0A9D2U1A0_9FIRM</name>
<dbReference type="AlphaFoldDB" id="A0A9D2U1A0"/>
<evidence type="ECO:0000256" key="1">
    <source>
        <dbReference type="ARBA" id="ARBA00023015"/>
    </source>
</evidence>
<dbReference type="SUPFAM" id="SSF46689">
    <property type="entry name" value="Homeodomain-like"/>
    <property type="match status" value="2"/>
</dbReference>
<dbReference type="GO" id="GO:0003700">
    <property type="term" value="F:DNA-binding transcription factor activity"/>
    <property type="evidence" value="ECO:0007669"/>
    <property type="project" value="InterPro"/>
</dbReference>
<gene>
    <name evidence="5" type="ORF">H9912_11825</name>
</gene>
<dbReference type="InterPro" id="IPR018771">
    <property type="entry name" value="PocR_dom"/>
</dbReference>
<organism evidence="5 6">
    <name type="scientific">Candidatus Eisenbergiella stercorigallinarum</name>
    <dbReference type="NCBI Taxonomy" id="2838557"/>
    <lineage>
        <taxon>Bacteria</taxon>
        <taxon>Bacillati</taxon>
        <taxon>Bacillota</taxon>
        <taxon>Clostridia</taxon>
        <taxon>Lachnospirales</taxon>
        <taxon>Lachnospiraceae</taxon>
        <taxon>Eisenbergiella</taxon>
    </lineage>
</organism>
<dbReference type="Proteomes" id="UP000823851">
    <property type="component" value="Unassembled WGS sequence"/>
</dbReference>
<accession>A0A9D2U1A0</accession>
<dbReference type="Pfam" id="PF10114">
    <property type="entry name" value="PocR"/>
    <property type="match status" value="1"/>
</dbReference>
<reference evidence="5" key="1">
    <citation type="journal article" date="2021" name="PeerJ">
        <title>Extensive microbial diversity within the chicken gut microbiome revealed by metagenomics and culture.</title>
        <authorList>
            <person name="Gilroy R."/>
            <person name="Ravi A."/>
            <person name="Getino M."/>
            <person name="Pursley I."/>
            <person name="Horton D.L."/>
            <person name="Alikhan N.F."/>
            <person name="Baker D."/>
            <person name="Gharbi K."/>
            <person name="Hall N."/>
            <person name="Watson M."/>
            <person name="Adriaenssens E.M."/>
            <person name="Foster-Nyarko E."/>
            <person name="Jarju S."/>
            <person name="Secka A."/>
            <person name="Antonio M."/>
            <person name="Oren A."/>
            <person name="Chaudhuri R.R."/>
            <person name="La Ragione R."/>
            <person name="Hildebrand F."/>
            <person name="Pallen M.J."/>
        </authorList>
    </citation>
    <scope>NUCLEOTIDE SEQUENCE</scope>
    <source>
        <strain evidence="5">ChiHjej8B7-25341</strain>
    </source>
</reference>
<dbReference type="Gene3D" id="1.10.10.60">
    <property type="entry name" value="Homeodomain-like"/>
    <property type="match status" value="2"/>
</dbReference>
<dbReference type="Pfam" id="PF12833">
    <property type="entry name" value="HTH_18"/>
    <property type="match status" value="1"/>
</dbReference>
<protein>
    <submittedName>
        <fullName evidence="5">Helix-turn-helix domain-containing protein</fullName>
    </submittedName>
</protein>
<evidence type="ECO:0000256" key="3">
    <source>
        <dbReference type="ARBA" id="ARBA00023163"/>
    </source>
</evidence>
<dbReference type="PANTHER" id="PTHR43280:SF28">
    <property type="entry name" value="HTH-TYPE TRANSCRIPTIONAL ACTIVATOR RHAS"/>
    <property type="match status" value="1"/>
</dbReference>
<dbReference type="PANTHER" id="PTHR43280">
    <property type="entry name" value="ARAC-FAMILY TRANSCRIPTIONAL REGULATOR"/>
    <property type="match status" value="1"/>
</dbReference>